<feature type="compositionally biased region" description="Basic residues" evidence="1">
    <location>
        <begin position="1089"/>
        <end position="1104"/>
    </location>
</feature>
<feature type="compositionally biased region" description="Basic and acidic residues" evidence="1">
    <location>
        <begin position="441"/>
        <end position="455"/>
    </location>
</feature>
<accession>A0A401H2P3</accession>
<sequence>MSTKSDPRSAPNNLPLTYDRPPHLADRRPSPSPGPSNGLPFYDRYAPARSSSAYQDNYASGYTANSWRPERSFYSGTPSPECHGQQRDLQAEGWAHPPSWTPSDSMTWAERREPIGSMYDSPAPRGRRETMAERMFEPSDSWKQTHIDSSIDSDGARDRPGDQDWNMRSPQRTVPDHYSPPRNHYSPSQDHYSPSRNHYSPPRNHYSPPRDLYSPTHDQYSPTRNHYSPPRDHYSPPMFESDHYRPHSPSPPYTPRYPYMNPGSDSYRPHYENDRGPWSVRPPEPRPKGKGRKRNRRRFISRDRSISINSVRALPLSSLVTSRGIFPPQNSSATLRPANGDGAFAFLRPASPSGAEQPPCKKYRSCSPIPPPNIGSRQMSEVVAERNGVISHPDDYDSLASTPHDDSRTLDFPAPVSVSFKQEILEDLPAPEPVASSGTDRSGRHAETKIKAEDLPASRSLKIDTCNMKIPAEMRPEATLSRPSVNGLEISSEKQVTSVSAEDTSSVADGSDMEMSLPASPTGGSAREEQYSSPHLSPVPAVPFEKGVPIADDNRLSLAEDSDMEMSPPPSPSDRFSAESGTRTPSGRHGKVRERSPSPILRQLVVSEAEKDKQIKKPDGTLQVAVRLEAMESSGTHDFMEESDVDMEISTPATPAHPADLRAPSVGSSTAVDEEIPGLQAILPSSEVVSNDLAMERPKLPLQVPSLTMQTVDGKIPFVDASPLVMSPRTPPGLDAAPTVSLEPPGGTGDKAPSALDGPERAGEDEARTQVQPSTTTPAMLAAPVTPAVTPATLAAVQNQQTKEGSGVLQEAEQGTTNAQRPKPLSEGLRLVVMTRLRCDRQTREERVNPVLHTNLSIVEALPPQSSSSSSPDAVIRTLYGGERGRAREAAFARMRPSLQQRFAQRQAALTEKVRTLREEYISLHERWMAHCAKLDEVTKTAALEEAAATAGRTTRRTAALTDAVRSDLEMEQIIASLGNEELTDANHLGSRNAATIPDMISVTTGSVDLLYDDTNNRVDDPSEFYAPQTGMDDWSEEEKAIFLEKWVEHPKQFGLIADYLPHKTAAQCVTYYYLHKHTLIDFRKVLSRHTSSKRKRGGKRADKKKGNALLTDIRKHDAEVSRDSTPGAPTTRRKRGAPAVNNELKRAASRRGSAQVEQSPISTPTPGPDPEPRRRKRQPKPTARAIALMEQESAEVSVEPEPRPRRGRKSRKVVKSAEIVVSPGPDEEMPTVMSGTKFIDQTDFTTRKKPMPGGVIWSEEDKVLFLKLLAQYGDDFKRIAASMPNKTTIQVSQFYKANLAEWALEKVAAGAPKRSPTPDRSQDMWKETSIPGSGVITPSTNCSTPDIQAPMQGLPPVAIETRFRVNGHGSPSRKLHIQEMFTSAERDQRQVVESSTAGQSSGYQFRSTSIESMRAQYGPTDNMPARGYVPIQPRTSPYANIAPPIRSTNGSLMDNTINGASQAPPATLTMTFQSNFAYSNLSPSHFANDQRPAQRMATRNVSPPGATSSATMTFDASMFPQQTWTHRSLHTPTPALPATLQTTEDLVAYLEHRTRQTAQQLDFQ</sequence>
<evidence type="ECO:0000313" key="3">
    <source>
        <dbReference type="EMBL" id="GBE88694.1"/>
    </source>
</evidence>
<reference evidence="3 4" key="1">
    <citation type="journal article" date="2018" name="Sci. Rep.">
        <title>Genome sequence of the cauliflower mushroom Sparassis crispa (Hanabiratake) and its association with beneficial usage.</title>
        <authorList>
            <person name="Kiyama R."/>
            <person name="Furutani Y."/>
            <person name="Kawaguchi K."/>
            <person name="Nakanishi T."/>
        </authorList>
    </citation>
    <scope>NUCLEOTIDE SEQUENCE [LARGE SCALE GENOMIC DNA]</scope>
</reference>
<feature type="region of interest" description="Disordered" evidence="1">
    <location>
        <begin position="474"/>
        <end position="548"/>
    </location>
</feature>
<dbReference type="InterPro" id="IPR001005">
    <property type="entry name" value="SANT/Myb"/>
</dbReference>
<feature type="region of interest" description="Disordered" evidence="1">
    <location>
        <begin position="62"/>
        <end position="301"/>
    </location>
</feature>
<dbReference type="InParanoid" id="A0A401H2P3"/>
<dbReference type="EMBL" id="BFAD01000014">
    <property type="protein sequence ID" value="GBE88694.1"/>
    <property type="molecule type" value="Genomic_DNA"/>
</dbReference>
<dbReference type="InterPro" id="IPR051571">
    <property type="entry name" value="N-CoR_corepressor"/>
</dbReference>
<dbReference type="SUPFAM" id="SSF46689">
    <property type="entry name" value="Homeodomain-like"/>
    <property type="match status" value="2"/>
</dbReference>
<feature type="compositionally biased region" description="Polar residues" evidence="1">
    <location>
        <begin position="1392"/>
        <end position="1405"/>
    </location>
</feature>
<dbReference type="GO" id="GO:0006357">
    <property type="term" value="P:regulation of transcription by RNA polymerase II"/>
    <property type="evidence" value="ECO:0007669"/>
    <property type="project" value="TreeGrafter"/>
</dbReference>
<keyword evidence="4" id="KW-1185">Reference proteome</keyword>
<feature type="region of interest" description="Disordered" evidence="1">
    <location>
        <begin position="727"/>
        <end position="779"/>
    </location>
</feature>
<proteinExistence type="predicted"/>
<feature type="region of interest" description="Disordered" evidence="1">
    <location>
        <begin position="798"/>
        <end position="825"/>
    </location>
</feature>
<feature type="compositionally biased region" description="Basic residues" evidence="1">
    <location>
        <begin position="1206"/>
        <end position="1215"/>
    </location>
</feature>
<dbReference type="PROSITE" id="PS51293">
    <property type="entry name" value="SANT"/>
    <property type="match status" value="2"/>
</dbReference>
<feature type="domain" description="SANT" evidence="2">
    <location>
        <begin position="1030"/>
        <end position="1081"/>
    </location>
</feature>
<dbReference type="Gene3D" id="1.10.10.60">
    <property type="entry name" value="Homeodomain-like"/>
    <property type="match status" value="2"/>
</dbReference>
<evidence type="ECO:0000313" key="4">
    <source>
        <dbReference type="Proteomes" id="UP000287166"/>
    </source>
</evidence>
<dbReference type="PANTHER" id="PTHR13992">
    <property type="entry name" value="NUCLEAR RECEPTOR CO-REPRESSOR RELATED NCOR"/>
    <property type="match status" value="1"/>
</dbReference>
<feature type="compositionally biased region" description="Basic and acidic residues" evidence="1">
    <location>
        <begin position="126"/>
        <end position="137"/>
    </location>
</feature>
<feature type="region of interest" description="Disordered" evidence="1">
    <location>
        <begin position="561"/>
        <end position="601"/>
    </location>
</feature>
<dbReference type="Proteomes" id="UP000287166">
    <property type="component" value="Unassembled WGS sequence"/>
</dbReference>
<feature type="region of interest" description="Disordered" evidence="1">
    <location>
        <begin position="1089"/>
        <end position="1215"/>
    </location>
</feature>
<feature type="region of interest" description="Disordered" evidence="1">
    <location>
        <begin position="1386"/>
        <end position="1405"/>
    </location>
</feature>
<feature type="compositionally biased region" description="Basic and acidic residues" evidence="1">
    <location>
        <begin position="1113"/>
        <end position="1123"/>
    </location>
</feature>
<feature type="compositionally biased region" description="Basic and acidic residues" evidence="1">
    <location>
        <begin position="1317"/>
        <end position="1327"/>
    </location>
</feature>
<feature type="compositionally biased region" description="Basic and acidic residues" evidence="1">
    <location>
        <begin position="758"/>
        <end position="768"/>
    </location>
</feature>
<dbReference type="InterPro" id="IPR009057">
    <property type="entry name" value="Homeodomain-like_sf"/>
</dbReference>
<feature type="compositionally biased region" description="Polar residues" evidence="1">
    <location>
        <begin position="141"/>
        <end position="152"/>
    </location>
</feature>
<feature type="region of interest" description="Disordered" evidence="1">
    <location>
        <begin position="1311"/>
        <end position="1337"/>
    </location>
</feature>
<feature type="compositionally biased region" description="Basic residues" evidence="1">
    <location>
        <begin position="288"/>
        <end position="299"/>
    </location>
</feature>
<name>A0A401H2P3_9APHY</name>
<feature type="domain" description="SANT" evidence="2">
    <location>
        <begin position="1253"/>
        <end position="1297"/>
    </location>
</feature>
<evidence type="ECO:0000256" key="1">
    <source>
        <dbReference type="SAM" id="MobiDB-lite"/>
    </source>
</evidence>
<dbReference type="STRING" id="139825.A0A401H2P3"/>
<feature type="compositionally biased region" description="Polar residues" evidence="1">
    <location>
        <begin position="1"/>
        <end position="15"/>
    </location>
</feature>
<protein>
    <recommendedName>
        <fullName evidence="2">SANT domain-containing protein</fullName>
    </recommendedName>
</protein>
<dbReference type="GO" id="GO:0034967">
    <property type="term" value="C:Set3 complex"/>
    <property type="evidence" value="ECO:0007669"/>
    <property type="project" value="TreeGrafter"/>
</dbReference>
<feature type="compositionally biased region" description="Basic and acidic residues" evidence="1">
    <location>
        <begin position="229"/>
        <end position="245"/>
    </location>
</feature>
<dbReference type="SMART" id="SM00717">
    <property type="entry name" value="SANT"/>
    <property type="match status" value="2"/>
</dbReference>
<evidence type="ECO:0000259" key="2">
    <source>
        <dbReference type="PROSITE" id="PS51293"/>
    </source>
</evidence>
<feature type="compositionally biased region" description="Polar residues" evidence="1">
    <location>
        <begin position="216"/>
        <end position="226"/>
    </location>
</feature>
<feature type="compositionally biased region" description="Polar residues" evidence="1">
    <location>
        <begin position="185"/>
        <end position="198"/>
    </location>
</feature>
<dbReference type="Pfam" id="PF00249">
    <property type="entry name" value="Myb_DNA-binding"/>
    <property type="match status" value="2"/>
</dbReference>
<comment type="caution">
    <text evidence="3">The sequence shown here is derived from an EMBL/GenBank/DDBJ whole genome shotgun (WGS) entry which is preliminary data.</text>
</comment>
<dbReference type="GeneID" id="38785611"/>
<feature type="compositionally biased region" description="Basic and acidic residues" evidence="1">
    <location>
        <begin position="20"/>
        <end position="29"/>
    </location>
</feature>
<feature type="compositionally biased region" description="Polar residues" evidence="1">
    <location>
        <begin position="493"/>
        <end position="508"/>
    </location>
</feature>
<feature type="region of interest" description="Disordered" evidence="1">
    <location>
        <begin position="426"/>
        <end position="455"/>
    </location>
</feature>
<feature type="region of interest" description="Disordered" evidence="1">
    <location>
        <begin position="391"/>
        <end position="410"/>
    </location>
</feature>
<dbReference type="PANTHER" id="PTHR13992:SF39">
    <property type="entry name" value="SMRTER, ISOFORM G"/>
    <property type="match status" value="1"/>
</dbReference>
<dbReference type="InterPro" id="IPR017884">
    <property type="entry name" value="SANT_dom"/>
</dbReference>
<organism evidence="3 4">
    <name type="scientific">Sparassis crispa</name>
    <dbReference type="NCBI Taxonomy" id="139825"/>
    <lineage>
        <taxon>Eukaryota</taxon>
        <taxon>Fungi</taxon>
        <taxon>Dikarya</taxon>
        <taxon>Basidiomycota</taxon>
        <taxon>Agaricomycotina</taxon>
        <taxon>Agaricomycetes</taxon>
        <taxon>Polyporales</taxon>
        <taxon>Sparassidaceae</taxon>
        <taxon>Sparassis</taxon>
    </lineage>
</organism>
<dbReference type="RefSeq" id="XP_027619607.1">
    <property type="nucleotide sequence ID" value="XM_027763806.1"/>
</dbReference>
<dbReference type="CDD" id="cd00167">
    <property type="entry name" value="SANT"/>
    <property type="match status" value="1"/>
</dbReference>
<dbReference type="OrthoDB" id="10258692at2759"/>
<gene>
    <name evidence="3" type="ORF">SCP_1400990</name>
</gene>
<feature type="region of interest" description="Disordered" evidence="1">
    <location>
        <begin position="1"/>
        <end position="44"/>
    </location>
</feature>